<dbReference type="eggNOG" id="arCOG02540">
    <property type="taxonomic scope" value="Archaea"/>
</dbReference>
<dbReference type="GeneID" id="8739626"/>
<dbReference type="NCBIfam" id="TIGR04213">
    <property type="entry name" value="PGF_pre_PGF"/>
    <property type="match status" value="1"/>
</dbReference>
<dbReference type="STRING" id="572546.Arcpr_0959"/>
<dbReference type="KEGG" id="apo:Arcpr_0959"/>
<dbReference type="OrthoDB" id="103676at2157"/>
<dbReference type="AlphaFoldDB" id="D2RI95"/>
<evidence type="ECO:0000313" key="1">
    <source>
        <dbReference type="EMBL" id="ADB58020.1"/>
    </source>
</evidence>
<protein>
    <recommendedName>
        <fullName evidence="3">PGF-pre-PGF domain-containing protein</fullName>
    </recommendedName>
</protein>
<proteinExistence type="predicted"/>
<organism evidence="1 2">
    <name type="scientific">Archaeoglobus profundus (strain DSM 5631 / JCM 9629 / NBRC 100127 / Av18)</name>
    <dbReference type="NCBI Taxonomy" id="572546"/>
    <lineage>
        <taxon>Archaea</taxon>
        <taxon>Methanobacteriati</taxon>
        <taxon>Methanobacteriota</taxon>
        <taxon>Archaeoglobi</taxon>
        <taxon>Archaeoglobales</taxon>
        <taxon>Archaeoglobaceae</taxon>
        <taxon>Archaeoglobus</taxon>
    </lineage>
</organism>
<evidence type="ECO:0008006" key="3">
    <source>
        <dbReference type="Google" id="ProtNLM"/>
    </source>
</evidence>
<dbReference type="RefSeq" id="WP_012940356.1">
    <property type="nucleotide sequence ID" value="NC_013741.1"/>
</dbReference>
<dbReference type="InterPro" id="IPR026453">
    <property type="entry name" value="PGF_pre_PGF"/>
</dbReference>
<dbReference type="PaxDb" id="572546-Arcpr_0959"/>
<accession>D2RI95</accession>
<dbReference type="HOGENOM" id="CLU_495775_0_0_2"/>
<dbReference type="EMBL" id="CP001857">
    <property type="protein sequence ID" value="ADB58020.1"/>
    <property type="molecule type" value="Genomic_DNA"/>
</dbReference>
<dbReference type="Proteomes" id="UP000001901">
    <property type="component" value="Chromosome"/>
</dbReference>
<keyword evidence="2" id="KW-1185">Reference proteome</keyword>
<evidence type="ECO:0000313" key="2">
    <source>
        <dbReference type="Proteomes" id="UP000001901"/>
    </source>
</evidence>
<name>D2RI95_ARCPA</name>
<sequence length="549" mass="61497">MKVVGIDFKGIRGHDWRIYYVKEVVECDTNGIPTTVDAILDNPNNYRFKLLNISTHYRAISLMFYSEKQSRALPVTIGYVSDHERTLRGFLEDADELSSKLEKSKFDRDAIDRILNVKRGIGVFRIKPNYWIDADCHIKAILLGADDFKAYMTLIDASELINVAIPKNAKVVLLEVDRIIKASPTTIYELKTSDLRGKHVVFECVGDGFNVSVKKSLEKVALYLDPEVAMAVKSNPIDTIVQAEVFWYPLIPELKELNKHSILAVGILGSDKVPKSAIEPSGDLGKVLKVYAYIPKNRDVVIIEDKKIVSYVNPSKVTGELKDRLDELKEEITNEIVQRITSKPKIVRILPVIEPGKPTTIRIGGIVDSIKLKVKSKVENVAVNVKKLQELPKNVPKLNFKVYAYLEINVNISANNIEEATISFKVDKSWLRENGLKARDIVLMKFLNGRWIQLETSVVGEDDHYVYYEAKTTSFSIYAIATKTTSPTTVSTTQTVAKTTTSEITPTQTETTTVVGITTAKVATTQKTPGFELGITLICIAIALYLRKL</sequence>
<gene>
    <name evidence="1" type="ordered locus">Arcpr_0959</name>
</gene>
<reference evidence="1 2" key="1">
    <citation type="journal article" date="2010" name="Stand. Genomic Sci.">
        <title>Complete genome sequence of Archaeoglobus profundus type strain (AV18).</title>
        <authorList>
            <person name="von Jan M."/>
            <person name="Lapidus A."/>
            <person name="Del Rio T.G."/>
            <person name="Copeland A."/>
            <person name="Tice H."/>
            <person name="Cheng J.F."/>
            <person name="Lucas S."/>
            <person name="Chen F."/>
            <person name="Nolan M."/>
            <person name="Goodwin L."/>
            <person name="Han C."/>
            <person name="Pitluck S."/>
            <person name="Liolios K."/>
            <person name="Ivanova N."/>
            <person name="Mavromatis K."/>
            <person name="Ovchinnikova G."/>
            <person name="Chertkov O."/>
            <person name="Pati A."/>
            <person name="Chen A."/>
            <person name="Palaniappan K."/>
            <person name="Land M."/>
            <person name="Hauser L."/>
            <person name="Chang Y.J."/>
            <person name="Jeffries C.D."/>
            <person name="Saunders E."/>
            <person name="Brettin T."/>
            <person name="Detter J.C."/>
            <person name="Chain P."/>
            <person name="Eichinger K."/>
            <person name="Huber H."/>
            <person name="Spring S."/>
            <person name="Rohde M."/>
            <person name="Goker M."/>
            <person name="Wirth R."/>
            <person name="Woyke T."/>
            <person name="Bristow J."/>
            <person name="Eisen J.A."/>
            <person name="Markowitz V."/>
            <person name="Hugenholtz P."/>
            <person name="Kyrpides N.C."/>
            <person name="Klenk H.P."/>
        </authorList>
    </citation>
    <scope>NUCLEOTIDE SEQUENCE [LARGE SCALE GENOMIC DNA]</scope>
    <source>
        <strain evidence="2">DSM 5631 / JCM 9629 / NBRC 100127 / Av18</strain>
    </source>
</reference>